<dbReference type="CDD" id="cd06558">
    <property type="entry name" value="crotonase-like"/>
    <property type="match status" value="1"/>
</dbReference>
<gene>
    <name evidence="3" type="ORF">CH341_14190</name>
</gene>
<accession>A0A327KZ90</accession>
<dbReference type="InterPro" id="IPR001753">
    <property type="entry name" value="Enoyl-CoA_hydra/iso"/>
</dbReference>
<dbReference type="Pfam" id="PF00378">
    <property type="entry name" value="ECH_1"/>
    <property type="match status" value="1"/>
</dbReference>
<protein>
    <submittedName>
        <fullName evidence="3">Enoyl-CoA hydratase</fullName>
    </submittedName>
</protein>
<reference evidence="3 4" key="1">
    <citation type="submission" date="2017-07" db="EMBL/GenBank/DDBJ databases">
        <title>Draft Genome Sequences of Select Purple Nonsulfur Bacteria.</title>
        <authorList>
            <person name="Lasarre B."/>
            <person name="Mckinlay J.B."/>
        </authorList>
    </citation>
    <scope>NUCLEOTIDE SEQUENCE [LARGE SCALE GENOMIC DNA]</scope>
    <source>
        <strain evidence="3 4">DSM 5909</strain>
    </source>
</reference>
<evidence type="ECO:0000313" key="3">
    <source>
        <dbReference type="EMBL" id="RAI43476.1"/>
    </source>
</evidence>
<dbReference type="PANTHER" id="PTHR11941">
    <property type="entry name" value="ENOYL-COA HYDRATASE-RELATED"/>
    <property type="match status" value="1"/>
</dbReference>
<dbReference type="RefSeq" id="WP_111419682.1">
    <property type="nucleotide sequence ID" value="NZ_NPEX01000087.1"/>
</dbReference>
<dbReference type="InterPro" id="IPR018376">
    <property type="entry name" value="Enoyl-CoA_hyd/isom_CS"/>
</dbReference>
<dbReference type="Gene3D" id="3.90.226.10">
    <property type="entry name" value="2-enoyl-CoA Hydratase, Chain A, domain 1"/>
    <property type="match status" value="1"/>
</dbReference>
<comment type="caution">
    <text evidence="3">The sequence shown here is derived from an EMBL/GenBank/DDBJ whole genome shotgun (WGS) entry which is preliminary data.</text>
</comment>
<sequence length="247" mass="25459">MITSARDGAVLRLTLDRPERRNALGTDGIQALDRALATADRDDAVRAIVLTGAPPAFCAGSDLKELGGLSIPDMCAHEAVTAAVARQIALLSKPVVAAVEGYALGGGFILAVSCDVVVTAADAKWRLPEVANGWLPPWGLTALLARVGAVRARMLVWGVEAIDGTEAHRLGVADLLTPPGGALDRAAAYAAALAALPAESVTSTKRFFEPFAASDAERLDAAASRAFAHDCRGPAAAATLARFTVRA</sequence>
<organism evidence="3 4">
    <name type="scientific">Rhodoplanes roseus</name>
    <dbReference type="NCBI Taxonomy" id="29409"/>
    <lineage>
        <taxon>Bacteria</taxon>
        <taxon>Pseudomonadati</taxon>
        <taxon>Pseudomonadota</taxon>
        <taxon>Alphaproteobacteria</taxon>
        <taxon>Hyphomicrobiales</taxon>
        <taxon>Nitrobacteraceae</taxon>
        <taxon>Rhodoplanes</taxon>
    </lineage>
</organism>
<comment type="similarity">
    <text evidence="1 2">Belongs to the enoyl-CoA hydratase/isomerase family.</text>
</comment>
<name>A0A327KZ90_9BRAD</name>
<keyword evidence="4" id="KW-1185">Reference proteome</keyword>
<evidence type="ECO:0000256" key="1">
    <source>
        <dbReference type="ARBA" id="ARBA00005254"/>
    </source>
</evidence>
<evidence type="ECO:0000313" key="4">
    <source>
        <dbReference type="Proteomes" id="UP000249130"/>
    </source>
</evidence>
<dbReference type="InterPro" id="IPR029045">
    <property type="entry name" value="ClpP/crotonase-like_dom_sf"/>
</dbReference>
<dbReference type="PROSITE" id="PS00166">
    <property type="entry name" value="ENOYL_COA_HYDRATASE"/>
    <property type="match status" value="1"/>
</dbReference>
<dbReference type="OrthoDB" id="9795727at2"/>
<dbReference type="EMBL" id="NPEX01000087">
    <property type="protein sequence ID" value="RAI43476.1"/>
    <property type="molecule type" value="Genomic_DNA"/>
</dbReference>
<proteinExistence type="inferred from homology"/>
<dbReference type="Proteomes" id="UP000249130">
    <property type="component" value="Unassembled WGS sequence"/>
</dbReference>
<dbReference type="AlphaFoldDB" id="A0A327KZ90"/>
<evidence type="ECO:0000256" key="2">
    <source>
        <dbReference type="RuleBase" id="RU003707"/>
    </source>
</evidence>
<dbReference type="SUPFAM" id="SSF52096">
    <property type="entry name" value="ClpP/crotonase"/>
    <property type="match status" value="1"/>
</dbReference>
<dbReference type="GO" id="GO:0003824">
    <property type="term" value="F:catalytic activity"/>
    <property type="evidence" value="ECO:0007669"/>
    <property type="project" value="InterPro"/>
</dbReference>
<dbReference type="PANTHER" id="PTHR11941:SF54">
    <property type="entry name" value="ENOYL-COA HYDRATASE, MITOCHONDRIAL"/>
    <property type="match status" value="1"/>
</dbReference>
<dbReference type="GO" id="GO:0006635">
    <property type="term" value="P:fatty acid beta-oxidation"/>
    <property type="evidence" value="ECO:0007669"/>
    <property type="project" value="TreeGrafter"/>
</dbReference>